<reference evidence="1" key="1">
    <citation type="journal article" date="2020" name="Nature">
        <title>Giant virus diversity and host interactions through global metagenomics.</title>
        <authorList>
            <person name="Schulz F."/>
            <person name="Roux S."/>
            <person name="Paez-Espino D."/>
            <person name="Jungbluth S."/>
            <person name="Walsh D.A."/>
            <person name="Denef V.J."/>
            <person name="McMahon K.D."/>
            <person name="Konstantinidis K.T."/>
            <person name="Eloe-Fadrosh E.A."/>
            <person name="Kyrpides N.C."/>
            <person name="Woyke T."/>
        </authorList>
    </citation>
    <scope>NUCLEOTIDE SEQUENCE</scope>
    <source>
        <strain evidence="1">GVMAG-S-1101165-79</strain>
    </source>
</reference>
<dbReference type="EMBL" id="MN740762">
    <property type="protein sequence ID" value="QHS82083.1"/>
    <property type="molecule type" value="Genomic_DNA"/>
</dbReference>
<accession>A0A6C0ARH8</accession>
<sequence length="64" mass="7752">MEDSIEENRSTLYNTLKIERKLLYVYIPNEKNDYKEKLLTHNKEVAVEFANYNNCKVEIFICYL</sequence>
<protein>
    <submittedName>
        <fullName evidence="1">Uncharacterized protein</fullName>
    </submittedName>
</protein>
<organism evidence="1">
    <name type="scientific">viral metagenome</name>
    <dbReference type="NCBI Taxonomy" id="1070528"/>
    <lineage>
        <taxon>unclassified sequences</taxon>
        <taxon>metagenomes</taxon>
        <taxon>organismal metagenomes</taxon>
    </lineage>
</organism>
<name>A0A6C0ARH8_9ZZZZ</name>
<evidence type="ECO:0000313" key="1">
    <source>
        <dbReference type="EMBL" id="QHS82083.1"/>
    </source>
</evidence>
<proteinExistence type="predicted"/>
<dbReference type="AlphaFoldDB" id="A0A6C0ARH8"/>